<evidence type="ECO:0000259" key="6">
    <source>
        <dbReference type="Pfam" id="PF12740"/>
    </source>
</evidence>
<comment type="caution">
    <text evidence="7">The sequence shown here is derived from an EMBL/GenBank/DDBJ whole genome shotgun (WGS) entry which is preliminary data.</text>
</comment>
<dbReference type="SMART" id="SM00320">
    <property type="entry name" value="WD40"/>
    <property type="match status" value="7"/>
</dbReference>
<protein>
    <recommendedName>
        <fullName evidence="6">PET hydrolase/cutinase-like domain-containing protein</fullName>
    </recommendedName>
</protein>
<reference evidence="8" key="1">
    <citation type="journal article" date="2023" name="Commun. Biol.">
        <title>Genome analysis of Parmales, the sister group of diatoms, reveals the evolutionary specialization of diatoms from phago-mixotrophs to photoautotrophs.</title>
        <authorList>
            <person name="Ban H."/>
            <person name="Sato S."/>
            <person name="Yoshikawa S."/>
            <person name="Yamada K."/>
            <person name="Nakamura Y."/>
            <person name="Ichinomiya M."/>
            <person name="Sato N."/>
            <person name="Blanc-Mathieu R."/>
            <person name="Endo H."/>
            <person name="Kuwata A."/>
            <person name="Ogata H."/>
        </authorList>
    </citation>
    <scope>NUCLEOTIDE SEQUENCE [LARGE SCALE GENOMIC DNA]</scope>
</reference>
<name>A0A9W7G931_9STRA</name>
<dbReference type="InterPro" id="IPR001680">
    <property type="entry name" value="WD40_rpt"/>
</dbReference>
<feature type="repeat" description="WD" evidence="3">
    <location>
        <begin position="515"/>
        <end position="556"/>
    </location>
</feature>
<keyword evidence="1 3" id="KW-0853">WD repeat</keyword>
<feature type="coiled-coil region" evidence="4">
    <location>
        <begin position="833"/>
        <end position="860"/>
    </location>
</feature>
<sequence>MPPKSSAPLRKRNKEAEIQDGIKLQFSHAFGVHGPIRDNVIFIKAENNSGDEKEALLFPIGQKLCIYWPEDNEMAFFTGTMPNVCAMLAMATSPNGKFVAVCEQCTATANSGAQCSIYLIKNRKKLKNVVTPPQKEDFINCCFSGDSKILVTVSNGPNHNMIVWDWASPTKPMKYQIALGQTNVTRVSSPLTNPPGVLQLVTSGPYHLRVWNIQGDNPIKSQIIYKEHENFVDHCWLTLDGGVQRLAAVTEGGTAPNSNQRFGSILLCQSIDEDKLIEYRRTMTVVLQGNTQIKTIAKSSRGFIVGGTNGFFSVYEKTDDRKDPYMHIKYFYCGRESFQSISANFNDEHAVAYSKSGRLLSFPLGSVDMIEESEAMSRFIDVIPGGTHEGAIIDSSLCAQKPLLATVGADRTVRLWNYLKWHCELCQGFNSDDPTCVSIHPSGTQIIVGLRERVRMYNIMVEELNQFRELPLKGCRQLEFSNGGHMFAACHGQMISVYSTYKFNISTGFDNLFNFAGHISNVSKVLWSPNDSFMYSTGFDGNVYGWNLLGSEAAARFDEVNILNRACSYTGMVAEFAEGSSKINRVAVCGSENYFLELTWEEGKKDSYNTRQIDIGSADRDCITCLALSNNKKHLFAGTASGNVRSYDWPLDSNKPISQNYKVHQFKKVTGAGGSESYKGVTDMRVSNDDNYLFTTAHDGSVFVIGLQVVERGLDTKPTLVPDSRRFQLDAVQVSQEEVEQREEEVAELQKLIDEQKMDAEKTLHMEIANWQKEFKDMQEEGESRLTSERARYDTLQEQYEAFKRESREKFELEESNHVQITQELENQFEHKLAVEMERFDRLAEEIEAMQQKCEGLLEAQEKDHRRQIHKIEMEKAKESKELNMMITRMKEDEEHNNKMYREVLEQQETEYEMELQKLMSAAETDLKTEQDSTRKMQGVVQEIRTKREQEGVIMTNLKKKSLQHEKEYAKEKARRVKLEDTLKHVELHLKEREDALSDKEKTILGLRSTNRTLDNFRYVLDHRLQQLMKERGPISKHIEGLEKHVRSMYDELVVEFQKKKDSSRVLEQKELKIKTLTKEVTTSRNTARGLERELTAIKREITAMVGTTQVKELDSIVKDAYRKFVRGEKDLGGRRTSNASSMGASKKKTGVVTDETARTGDTDGLYGDGGGGGDTRQLSMDEVELAEKAMEAQRQTQWVQKTAKDLKRRLRVEQAASDRNQRNKLAENTALVGECNTLRRENAMLRREKEVMVHEISEYQETLKRKSVREEGSVGSLGMGSVVENIRNLPPQGYPEEPETIPVSGTQMKVSKSLEELKRGRSGGNQGEISAQTLPNMGGTGRLMKGSGSRAVGSSTSMRDDIVNLQKKLDERQRETEMQRIEINRLRETVRVMALQEKPIKKPHVLPAGKGNKLFSNLEGGNDGEASMGSTGRSKLVVSGEVKVSRFKVDSMDSTNKHITVFFPDVPSENGAAKFPLLAYAHGYGGGGVQTVPAYWEMCEALASFGFVITLHHACDLGCWDSHPKGFSKYYEEQLKAIDWAVESASAASTEDAFANLDVSLGIGVVGHSMGGQATYFSSSDKSDPLSRNISSAVYHHAWTEEFVTPQIPYLSFTSVYDDEANEDTMGIPIYESGQDTGLSRGIVSTLNFGHHEADILGINPLLAQFTAAWFKVFMACGAAAWGKSNRRIAK</sequence>
<keyword evidence="4" id="KW-0175">Coiled coil</keyword>
<dbReference type="InterPro" id="IPR015943">
    <property type="entry name" value="WD40/YVTN_repeat-like_dom_sf"/>
</dbReference>
<evidence type="ECO:0000313" key="8">
    <source>
        <dbReference type="Proteomes" id="UP001165065"/>
    </source>
</evidence>
<feature type="coiled-coil region" evidence="4">
    <location>
        <begin position="891"/>
        <end position="925"/>
    </location>
</feature>
<feature type="repeat" description="WD" evidence="3">
    <location>
        <begin position="385"/>
        <end position="417"/>
    </location>
</feature>
<dbReference type="SUPFAM" id="SSF53474">
    <property type="entry name" value="alpha/beta-Hydrolases"/>
    <property type="match status" value="1"/>
</dbReference>
<dbReference type="SUPFAM" id="SSF50998">
    <property type="entry name" value="Quinoprotein alcohol dehydrogenase-like"/>
    <property type="match status" value="1"/>
</dbReference>
<feature type="coiled-coil region" evidence="4">
    <location>
        <begin position="732"/>
        <end position="806"/>
    </location>
</feature>
<dbReference type="Gene3D" id="2.130.10.10">
    <property type="entry name" value="YVTN repeat-like/Quinoprotein amine dehydrogenase"/>
    <property type="match status" value="2"/>
</dbReference>
<accession>A0A9W7G931</accession>
<dbReference type="PROSITE" id="PS50082">
    <property type="entry name" value="WD_REPEATS_2"/>
    <property type="match status" value="2"/>
</dbReference>
<evidence type="ECO:0000256" key="3">
    <source>
        <dbReference type="PROSITE-ProRule" id="PRU00221"/>
    </source>
</evidence>
<dbReference type="PROSITE" id="PS00678">
    <property type="entry name" value="WD_REPEATS_1"/>
    <property type="match status" value="1"/>
</dbReference>
<dbReference type="Pfam" id="PF00400">
    <property type="entry name" value="WD40"/>
    <property type="match status" value="2"/>
</dbReference>
<dbReference type="InterPro" id="IPR019775">
    <property type="entry name" value="WD40_repeat_CS"/>
</dbReference>
<dbReference type="InterPro" id="IPR029058">
    <property type="entry name" value="AB_hydrolase_fold"/>
</dbReference>
<evidence type="ECO:0000256" key="5">
    <source>
        <dbReference type="SAM" id="MobiDB-lite"/>
    </source>
</evidence>
<organism evidence="7 8">
    <name type="scientific">Triparma columacea</name>
    <dbReference type="NCBI Taxonomy" id="722753"/>
    <lineage>
        <taxon>Eukaryota</taxon>
        <taxon>Sar</taxon>
        <taxon>Stramenopiles</taxon>
        <taxon>Ochrophyta</taxon>
        <taxon>Bolidophyceae</taxon>
        <taxon>Parmales</taxon>
        <taxon>Triparmaceae</taxon>
        <taxon>Triparma</taxon>
    </lineage>
</organism>
<evidence type="ECO:0000256" key="1">
    <source>
        <dbReference type="ARBA" id="ARBA00022574"/>
    </source>
</evidence>
<proteinExistence type="predicted"/>
<dbReference type="Gene3D" id="3.40.50.1820">
    <property type="entry name" value="alpha/beta hydrolase"/>
    <property type="match status" value="1"/>
</dbReference>
<dbReference type="InterPro" id="IPR041127">
    <property type="entry name" value="PET_hydrolase/cutinase-like"/>
</dbReference>
<dbReference type="Proteomes" id="UP001165065">
    <property type="component" value="Unassembled WGS sequence"/>
</dbReference>
<feature type="domain" description="PET hydrolase/cutinase-like" evidence="6">
    <location>
        <begin position="1499"/>
        <end position="1676"/>
    </location>
</feature>
<dbReference type="EMBL" id="BRYA01001016">
    <property type="protein sequence ID" value="GMI37723.1"/>
    <property type="molecule type" value="Genomic_DNA"/>
</dbReference>
<dbReference type="OrthoDB" id="10251741at2759"/>
<feature type="coiled-coil region" evidence="4">
    <location>
        <begin position="1060"/>
        <end position="1094"/>
    </location>
</feature>
<gene>
    <name evidence="7" type="ORF">TrCOL_g8567</name>
</gene>
<dbReference type="InterPro" id="IPR011047">
    <property type="entry name" value="Quinoprotein_ADH-like_sf"/>
</dbReference>
<feature type="region of interest" description="Disordered" evidence="5">
    <location>
        <begin position="1132"/>
        <end position="1177"/>
    </location>
</feature>
<evidence type="ECO:0000256" key="4">
    <source>
        <dbReference type="SAM" id="Coils"/>
    </source>
</evidence>
<dbReference type="PANTHER" id="PTHR32215">
    <property type="entry name" value="CILIA- AND FLAGELLA-ASSOCIATED PROTEIN 57"/>
    <property type="match status" value="1"/>
</dbReference>
<dbReference type="InterPro" id="IPR052993">
    <property type="entry name" value="CFA-57"/>
</dbReference>
<feature type="region of interest" description="Disordered" evidence="5">
    <location>
        <begin position="1319"/>
        <end position="1357"/>
    </location>
</feature>
<dbReference type="PROSITE" id="PS50294">
    <property type="entry name" value="WD_REPEATS_REGION"/>
    <property type="match status" value="1"/>
</dbReference>
<dbReference type="Pfam" id="PF12740">
    <property type="entry name" value="PETase"/>
    <property type="match status" value="1"/>
</dbReference>
<evidence type="ECO:0000313" key="7">
    <source>
        <dbReference type="EMBL" id="GMI37723.1"/>
    </source>
</evidence>
<evidence type="ECO:0000256" key="2">
    <source>
        <dbReference type="ARBA" id="ARBA00022737"/>
    </source>
</evidence>
<keyword evidence="2" id="KW-0677">Repeat</keyword>
<keyword evidence="8" id="KW-1185">Reference proteome</keyword>
<dbReference type="PANTHER" id="PTHR32215:SF0">
    <property type="entry name" value="CILIA- AND FLAGELLA-ASSOCIATED PROTEIN 57"/>
    <property type="match status" value="1"/>
</dbReference>